<dbReference type="RefSeq" id="WP_330973190.1">
    <property type="nucleotide sequence ID" value="NZ_JAZGLY010000001.1"/>
</dbReference>
<sequence length="242" mass="28058">MAFNNIYDCIIADDHEIDRLTTLAFAKKYAFLNIVGVYENAEAALAEVNQLKPQVLLLDIDMGEKSGLQLRRQLMSIDACIFISSYPDYAIESFEVAALDFLVKPLKAERFDRAMMRLQAYLELKYKSELFDYSLNGDTIFVKDGHNHIKIKLHEILYLEALKDYTRIVTRRKKHCVLISLGNLLTNPSFKSFVRVHRSYAVQKHFIDRITPQHVWVNDVKIPVGRSYKEGLQQLYFNASED</sequence>
<evidence type="ECO:0000313" key="5">
    <source>
        <dbReference type="Proteomes" id="UP001357452"/>
    </source>
</evidence>
<protein>
    <submittedName>
        <fullName evidence="4">LytTR family DNA-binding domain-containing protein</fullName>
    </submittedName>
</protein>
<feature type="modified residue" description="4-aspartylphosphate" evidence="1">
    <location>
        <position position="59"/>
    </location>
</feature>
<accession>A0ABU7RCR2</accession>
<keyword evidence="1" id="KW-0597">Phosphoprotein</keyword>
<proteinExistence type="predicted"/>
<dbReference type="InterPro" id="IPR046947">
    <property type="entry name" value="LytR-like"/>
</dbReference>
<dbReference type="InterPro" id="IPR007492">
    <property type="entry name" value="LytTR_DNA-bd_dom"/>
</dbReference>
<dbReference type="GO" id="GO:0003677">
    <property type="term" value="F:DNA binding"/>
    <property type="evidence" value="ECO:0007669"/>
    <property type="project" value="UniProtKB-KW"/>
</dbReference>
<dbReference type="Gene3D" id="3.40.50.2300">
    <property type="match status" value="1"/>
</dbReference>
<evidence type="ECO:0000256" key="1">
    <source>
        <dbReference type="PROSITE-ProRule" id="PRU00169"/>
    </source>
</evidence>
<dbReference type="Gene3D" id="2.40.50.1020">
    <property type="entry name" value="LytTr DNA-binding domain"/>
    <property type="match status" value="1"/>
</dbReference>
<dbReference type="SMART" id="SM00850">
    <property type="entry name" value="LytTR"/>
    <property type="match status" value="1"/>
</dbReference>
<comment type="caution">
    <text evidence="4">The sequence shown here is derived from an EMBL/GenBank/DDBJ whole genome shotgun (WGS) entry which is preliminary data.</text>
</comment>
<keyword evidence="4" id="KW-0238">DNA-binding</keyword>
<dbReference type="PANTHER" id="PTHR37299:SF1">
    <property type="entry name" value="STAGE 0 SPORULATION PROTEIN A HOMOLOG"/>
    <property type="match status" value="1"/>
</dbReference>
<feature type="domain" description="Response regulatory" evidence="2">
    <location>
        <begin position="8"/>
        <end position="119"/>
    </location>
</feature>
<dbReference type="InterPro" id="IPR001789">
    <property type="entry name" value="Sig_transdc_resp-reg_receiver"/>
</dbReference>
<dbReference type="PROSITE" id="PS50110">
    <property type="entry name" value="RESPONSE_REGULATORY"/>
    <property type="match status" value="1"/>
</dbReference>
<dbReference type="Pfam" id="PF04397">
    <property type="entry name" value="LytTR"/>
    <property type="match status" value="1"/>
</dbReference>
<gene>
    <name evidence="4" type="ORF">V2H41_00715</name>
</gene>
<dbReference type="InterPro" id="IPR011006">
    <property type="entry name" value="CheY-like_superfamily"/>
</dbReference>
<organism evidence="4 5">
    <name type="scientific">Niabella digestorum</name>
    <dbReference type="NCBI Taxonomy" id="3117701"/>
    <lineage>
        <taxon>Bacteria</taxon>
        <taxon>Pseudomonadati</taxon>
        <taxon>Bacteroidota</taxon>
        <taxon>Chitinophagia</taxon>
        <taxon>Chitinophagales</taxon>
        <taxon>Chitinophagaceae</taxon>
        <taxon>Niabella</taxon>
    </lineage>
</organism>
<keyword evidence="5" id="KW-1185">Reference proteome</keyword>
<dbReference type="SMART" id="SM00448">
    <property type="entry name" value="REC"/>
    <property type="match status" value="1"/>
</dbReference>
<dbReference type="SUPFAM" id="SSF52172">
    <property type="entry name" value="CheY-like"/>
    <property type="match status" value="1"/>
</dbReference>
<dbReference type="PROSITE" id="PS50930">
    <property type="entry name" value="HTH_LYTTR"/>
    <property type="match status" value="1"/>
</dbReference>
<evidence type="ECO:0000313" key="4">
    <source>
        <dbReference type="EMBL" id="MEE6185782.1"/>
    </source>
</evidence>
<feature type="domain" description="HTH LytTR-type" evidence="3">
    <location>
        <begin position="140"/>
        <end position="238"/>
    </location>
</feature>
<dbReference type="EMBL" id="JAZGLY010000001">
    <property type="protein sequence ID" value="MEE6185782.1"/>
    <property type="molecule type" value="Genomic_DNA"/>
</dbReference>
<dbReference type="Pfam" id="PF00072">
    <property type="entry name" value="Response_reg"/>
    <property type="match status" value="1"/>
</dbReference>
<dbReference type="PANTHER" id="PTHR37299">
    <property type="entry name" value="TRANSCRIPTIONAL REGULATOR-RELATED"/>
    <property type="match status" value="1"/>
</dbReference>
<name>A0ABU7RCR2_9BACT</name>
<reference evidence="4 5" key="1">
    <citation type="submission" date="2024-01" db="EMBL/GenBank/DDBJ databases">
        <title>Niabella digestum sp. nov., isolated from waste digestion system.</title>
        <authorList>
            <person name="Zhang L."/>
        </authorList>
    </citation>
    <scope>NUCLEOTIDE SEQUENCE [LARGE SCALE GENOMIC DNA]</scope>
    <source>
        <strain evidence="4 5">A18</strain>
    </source>
</reference>
<evidence type="ECO:0000259" key="3">
    <source>
        <dbReference type="PROSITE" id="PS50930"/>
    </source>
</evidence>
<evidence type="ECO:0000259" key="2">
    <source>
        <dbReference type="PROSITE" id="PS50110"/>
    </source>
</evidence>
<dbReference type="Proteomes" id="UP001357452">
    <property type="component" value="Unassembled WGS sequence"/>
</dbReference>